<evidence type="ECO:0000259" key="11">
    <source>
        <dbReference type="Pfam" id="PF21467"/>
    </source>
</evidence>
<feature type="active site" description="Nucleophile" evidence="6">
    <location>
        <position position="222"/>
    </location>
</feature>
<evidence type="ECO:0000256" key="2">
    <source>
        <dbReference type="ARBA" id="ARBA00022729"/>
    </source>
</evidence>
<feature type="domain" description="Glycoside hydrolase 35 catalytic" evidence="10">
    <location>
        <begin position="6"/>
        <end position="309"/>
    </location>
</feature>
<dbReference type="InterPro" id="IPR048913">
    <property type="entry name" value="BetaGal_gal-bd"/>
</dbReference>
<feature type="compositionally biased region" description="Basic residues" evidence="9">
    <location>
        <begin position="575"/>
        <end position="587"/>
    </location>
</feature>
<evidence type="ECO:0000256" key="4">
    <source>
        <dbReference type="ARBA" id="ARBA00023180"/>
    </source>
</evidence>
<dbReference type="SUPFAM" id="SSF51445">
    <property type="entry name" value="(Trans)glycosidases"/>
    <property type="match status" value="1"/>
</dbReference>
<keyword evidence="4" id="KW-0325">Glycoprotein</keyword>
<reference evidence="12" key="1">
    <citation type="submission" date="2014-05" db="EMBL/GenBank/DDBJ databases">
        <title>The genome and life-stage specific transcriptomes of Globodera pallida elucidate key aspects of plant parasitism by a cyst nematode.</title>
        <authorList>
            <person name="Cotton J.A."/>
            <person name="Lilley C.J."/>
            <person name="Jones L.M."/>
            <person name="Kikuchi T."/>
            <person name="Reid A.J."/>
            <person name="Thorpe P."/>
            <person name="Tsai I.J."/>
            <person name="Beasley H."/>
            <person name="Blok V."/>
            <person name="Cock P.J.A."/>
            <person name="Van den Akker S.E."/>
            <person name="Holroyd N."/>
            <person name="Hunt M."/>
            <person name="Mantelin S."/>
            <person name="Naghra H."/>
            <person name="Pain A."/>
            <person name="Palomares-Rius J.E."/>
            <person name="Zarowiecki M."/>
            <person name="Berriman M."/>
            <person name="Jones J.T."/>
            <person name="Urwin P.E."/>
        </authorList>
    </citation>
    <scope>NUCLEOTIDE SEQUENCE [LARGE SCALE GENOMIC DNA]</scope>
    <source>
        <strain evidence="12">Lindley</strain>
    </source>
</reference>
<feature type="active site" description="Proton donor" evidence="6">
    <location>
        <position position="139"/>
    </location>
</feature>
<dbReference type="GO" id="GO:0005975">
    <property type="term" value="P:carbohydrate metabolic process"/>
    <property type="evidence" value="ECO:0007669"/>
    <property type="project" value="InterPro"/>
</dbReference>
<feature type="region of interest" description="Disordered" evidence="9">
    <location>
        <begin position="543"/>
        <end position="590"/>
    </location>
</feature>
<evidence type="ECO:0000259" key="10">
    <source>
        <dbReference type="Pfam" id="PF01301"/>
    </source>
</evidence>
<evidence type="ECO:0000256" key="5">
    <source>
        <dbReference type="ARBA" id="ARBA00023295"/>
    </source>
</evidence>
<proteinExistence type="inferred from homology"/>
<dbReference type="PROSITE" id="PS01182">
    <property type="entry name" value="GLYCOSYL_HYDROL_F35"/>
    <property type="match status" value="1"/>
</dbReference>
<evidence type="ECO:0000256" key="6">
    <source>
        <dbReference type="PIRSR" id="PIRSR006336-1"/>
    </source>
</evidence>
<dbReference type="PRINTS" id="PR00742">
    <property type="entry name" value="GLHYDRLASE35"/>
</dbReference>
<keyword evidence="5 7" id="KW-0326">Glycosidase</keyword>
<evidence type="ECO:0000256" key="3">
    <source>
        <dbReference type="ARBA" id="ARBA00022801"/>
    </source>
</evidence>
<dbReference type="InterPro" id="IPR017853">
    <property type="entry name" value="GH"/>
</dbReference>
<evidence type="ECO:0000313" key="13">
    <source>
        <dbReference type="WBParaSite" id="GPLIN_000273700"/>
    </source>
</evidence>
<evidence type="ECO:0000313" key="12">
    <source>
        <dbReference type="Proteomes" id="UP000050741"/>
    </source>
</evidence>
<evidence type="ECO:0000256" key="7">
    <source>
        <dbReference type="RuleBase" id="RU000675"/>
    </source>
</evidence>
<dbReference type="InterPro" id="IPR026283">
    <property type="entry name" value="B-gal_1-like"/>
</dbReference>
<keyword evidence="3 7" id="KW-0378">Hydrolase</keyword>
<dbReference type="EC" id="3.2.1.23" evidence="7"/>
<protein>
    <recommendedName>
        <fullName evidence="7">Beta-galactosidase</fullName>
        <ecNumber evidence="7">3.2.1.23</ecNumber>
    </recommendedName>
</protein>
<dbReference type="Pfam" id="PF01301">
    <property type="entry name" value="Glyco_hydro_35"/>
    <property type="match status" value="1"/>
</dbReference>
<evidence type="ECO:0000256" key="9">
    <source>
        <dbReference type="SAM" id="MobiDB-lite"/>
    </source>
</evidence>
<dbReference type="GO" id="GO:0004565">
    <property type="term" value="F:beta-galactosidase activity"/>
    <property type="evidence" value="ECO:0007669"/>
    <property type="project" value="UniProtKB-EC"/>
</dbReference>
<evidence type="ECO:0000256" key="8">
    <source>
        <dbReference type="RuleBase" id="RU003679"/>
    </source>
</evidence>
<evidence type="ECO:0000256" key="1">
    <source>
        <dbReference type="ARBA" id="ARBA00009809"/>
    </source>
</evidence>
<sequence>MGSDGHLLHIHPSLWDDRLRRVRAAGLNAVQLYIPWSFHEQKVGRFNFDGDRNISRFIRMAQQNELFVLIRMGPYVCAELDFGGFPWWLTKDQADITLRTSDKRFLGHVRRWFSALLPILRPLLYKNGGPILMVQIENEYGSVSPCDFNYMRWLRDFVRQSLGDDVVLYTTDGPSEKMLRCGSIDDTFATVDFGTQPTEASVKAIFELQRNWSRGGPSVNSEFYTTWFSMWGDKSMVRQQLEPVLKTMDFMWAQNASFSLYMIHGGTSFAFWNGRESNGPVITSYDYAAPIGEAGQITSLYKAIRNWIGARKNWPNPPLPLPENRTGVSIQNVFGVKLADFIALTNSSSNASENRLWICMVQRISRGQFELENIGRLTFPLTKVDPRGLFSPPFIDGKVISDRWVQCGVNLDNLQAKIEAMMNERANSKIQTSHPHIDEKPPKFRSISHEPSIFAAKFSTSNIDWTEMDTFLDTRGWGHGVAIANGFNLGRYWPLQGPQLSLFVPGAVMKRENLVILLELAGCQKHDTFIDFVSEPVYTWSQNDNDSGNDASNEPKGSSAQSRGIRQQETISNSRRVHRNNRSRRRRDNFDGGHRLNFFAHF</sequence>
<dbReference type="SUPFAM" id="SSF49785">
    <property type="entry name" value="Galactose-binding domain-like"/>
    <property type="match status" value="1"/>
</dbReference>
<dbReference type="Gene3D" id="2.60.120.260">
    <property type="entry name" value="Galactose-binding domain-like"/>
    <property type="match status" value="2"/>
</dbReference>
<dbReference type="InterPro" id="IPR031330">
    <property type="entry name" value="Gly_Hdrlase_35_cat"/>
</dbReference>
<name>A0A183BQ51_GLOPA</name>
<dbReference type="Proteomes" id="UP000050741">
    <property type="component" value="Unassembled WGS sequence"/>
</dbReference>
<dbReference type="InterPro" id="IPR008979">
    <property type="entry name" value="Galactose-bd-like_sf"/>
</dbReference>
<dbReference type="FunFam" id="3.20.20.80:FF:000017">
    <property type="entry name" value="Beta-galactosidase"/>
    <property type="match status" value="1"/>
</dbReference>
<comment type="similarity">
    <text evidence="1 8">Belongs to the glycosyl hydrolase 35 family.</text>
</comment>
<accession>A0A183BQ51</accession>
<dbReference type="AlphaFoldDB" id="A0A183BQ51"/>
<organism evidence="12 13">
    <name type="scientific">Globodera pallida</name>
    <name type="common">Potato cyst nematode worm</name>
    <name type="synonym">Heterodera pallida</name>
    <dbReference type="NCBI Taxonomy" id="36090"/>
    <lineage>
        <taxon>Eukaryota</taxon>
        <taxon>Metazoa</taxon>
        <taxon>Ecdysozoa</taxon>
        <taxon>Nematoda</taxon>
        <taxon>Chromadorea</taxon>
        <taxon>Rhabditida</taxon>
        <taxon>Tylenchina</taxon>
        <taxon>Tylenchomorpha</taxon>
        <taxon>Tylenchoidea</taxon>
        <taxon>Heteroderidae</taxon>
        <taxon>Heteroderinae</taxon>
        <taxon>Globodera</taxon>
    </lineage>
</organism>
<feature type="compositionally biased region" description="Polar residues" evidence="9">
    <location>
        <begin position="543"/>
        <end position="571"/>
    </location>
</feature>
<dbReference type="WBParaSite" id="GPLIN_000273700">
    <property type="protein sequence ID" value="GPLIN_000273700"/>
    <property type="gene ID" value="GPLIN_000273700"/>
</dbReference>
<comment type="catalytic activity">
    <reaction evidence="7">
        <text>Hydrolysis of terminal non-reducing beta-D-galactose residues in beta-D-galactosides.</text>
        <dbReference type="EC" id="3.2.1.23"/>
    </reaction>
</comment>
<dbReference type="InterPro" id="IPR001944">
    <property type="entry name" value="Glycoside_Hdrlase_35"/>
</dbReference>
<reference evidence="13" key="2">
    <citation type="submission" date="2016-06" db="UniProtKB">
        <authorList>
            <consortium name="WormBaseParasite"/>
        </authorList>
    </citation>
    <scope>IDENTIFICATION</scope>
</reference>
<dbReference type="InterPro" id="IPR019801">
    <property type="entry name" value="Glyco_hydro_35_CS"/>
</dbReference>
<feature type="domain" description="Beta-galactosidase galactose-binding" evidence="11">
    <location>
        <begin position="456"/>
        <end position="511"/>
    </location>
</feature>
<keyword evidence="2" id="KW-0732">Signal</keyword>
<dbReference type="PANTHER" id="PTHR23421">
    <property type="entry name" value="BETA-GALACTOSIDASE RELATED"/>
    <property type="match status" value="1"/>
</dbReference>
<keyword evidence="12" id="KW-1185">Reference proteome</keyword>
<dbReference type="Pfam" id="PF21467">
    <property type="entry name" value="BetaGal_gal-bd"/>
    <property type="match status" value="1"/>
</dbReference>
<dbReference type="Gene3D" id="3.20.20.80">
    <property type="entry name" value="Glycosidases"/>
    <property type="match status" value="1"/>
</dbReference>
<dbReference type="PIRSF" id="PIRSF006336">
    <property type="entry name" value="B-gal"/>
    <property type="match status" value="1"/>
</dbReference>